<sequence>MSILGIFNSLETKDNIIEFSIKELEDRSIIIGHIDKKGDNGEILGGLNRYEFAVEDLNDQKEFLNKYLNYLENRDW</sequence>
<protein>
    <submittedName>
        <fullName evidence="1">Uncharacterized protein</fullName>
    </submittedName>
</protein>
<dbReference type="Proteomes" id="UP000189761">
    <property type="component" value="Unassembled WGS sequence"/>
</dbReference>
<dbReference type="AlphaFoldDB" id="A0A8E2IA60"/>
<reference evidence="1 2" key="1">
    <citation type="submission" date="2017-01" db="EMBL/GenBank/DDBJ databases">
        <title>Draft genome sequence of Bacillus oleronius.</title>
        <authorList>
            <person name="Allam M."/>
        </authorList>
    </citation>
    <scope>NUCLEOTIDE SEQUENCE [LARGE SCALE GENOMIC DNA]</scope>
    <source>
        <strain evidence="1 2">DSM 9356</strain>
    </source>
</reference>
<organism evidence="1 2">
    <name type="scientific">Heyndrickxia oleronia</name>
    <dbReference type="NCBI Taxonomy" id="38875"/>
    <lineage>
        <taxon>Bacteria</taxon>
        <taxon>Bacillati</taxon>
        <taxon>Bacillota</taxon>
        <taxon>Bacilli</taxon>
        <taxon>Bacillales</taxon>
        <taxon>Bacillaceae</taxon>
        <taxon>Heyndrickxia</taxon>
    </lineage>
</organism>
<dbReference type="RefSeq" id="WP_078109563.1">
    <property type="nucleotide sequence ID" value="NZ_CP065424.1"/>
</dbReference>
<dbReference type="EMBL" id="MTLA01000050">
    <property type="protein sequence ID" value="OOP69551.1"/>
    <property type="molecule type" value="Genomic_DNA"/>
</dbReference>
<comment type="caution">
    <text evidence="1">The sequence shown here is derived from an EMBL/GenBank/DDBJ whole genome shotgun (WGS) entry which is preliminary data.</text>
</comment>
<evidence type="ECO:0000313" key="1">
    <source>
        <dbReference type="EMBL" id="OOP69551.1"/>
    </source>
</evidence>
<name>A0A8E2IA60_9BACI</name>
<gene>
    <name evidence="1" type="ORF">BWZ43_04740</name>
</gene>
<evidence type="ECO:0000313" key="2">
    <source>
        <dbReference type="Proteomes" id="UP000189761"/>
    </source>
</evidence>
<keyword evidence="2" id="KW-1185">Reference proteome</keyword>
<proteinExistence type="predicted"/>
<accession>A0A8E2IA60</accession>